<evidence type="ECO:0000256" key="2">
    <source>
        <dbReference type="ARBA" id="ARBA00007613"/>
    </source>
</evidence>
<dbReference type="RefSeq" id="WP_264846829.1">
    <property type="nucleotide sequence ID" value="NZ_BPMA01000031.1"/>
</dbReference>
<keyword evidence="8" id="KW-0175">Coiled coil</keyword>
<feature type="coiled-coil region" evidence="8">
    <location>
        <begin position="351"/>
        <end position="378"/>
    </location>
</feature>
<dbReference type="GO" id="GO:0015288">
    <property type="term" value="F:porin activity"/>
    <property type="evidence" value="ECO:0007669"/>
    <property type="project" value="TreeGrafter"/>
</dbReference>
<dbReference type="EMBL" id="BQKB01000023">
    <property type="protein sequence ID" value="GJM52990.1"/>
    <property type="molecule type" value="Genomic_DNA"/>
</dbReference>
<evidence type="ECO:0000256" key="6">
    <source>
        <dbReference type="ARBA" id="ARBA00023136"/>
    </source>
</evidence>
<keyword evidence="9" id="KW-0732">Signal</keyword>
<dbReference type="SUPFAM" id="SSF56954">
    <property type="entry name" value="Outer membrane efflux proteins (OEP)"/>
    <property type="match status" value="1"/>
</dbReference>
<comment type="caution">
    <text evidence="10">The sequence shown here is derived from an EMBL/GenBank/DDBJ whole genome shotgun (WGS) entry which is preliminary data.</text>
</comment>
<evidence type="ECO:0000256" key="9">
    <source>
        <dbReference type="SAM" id="SignalP"/>
    </source>
</evidence>
<dbReference type="PANTHER" id="PTHR30026">
    <property type="entry name" value="OUTER MEMBRANE PROTEIN TOLC"/>
    <property type="match status" value="1"/>
</dbReference>
<dbReference type="GO" id="GO:0015562">
    <property type="term" value="F:efflux transmembrane transporter activity"/>
    <property type="evidence" value="ECO:0007669"/>
    <property type="project" value="InterPro"/>
</dbReference>
<keyword evidence="5" id="KW-0812">Transmembrane</keyword>
<comment type="subcellular location">
    <subcellularLocation>
        <location evidence="1">Cell outer membrane</location>
    </subcellularLocation>
</comment>
<sequence length="462" mass="51980">MKNIRVALALICGLWTGQAKAQIVVSPTMNEAIQAAKSKSETLKTQQWEVEKLKLQRKSVKQMHLPHITASGSYLYFDSRSDIDLETLHTPLLGIPIFDGVKSSATDGNLAMAALSAKMVLFSGMQIPYGAKALEYKKIGTEQLSQVTSDELIQEVIVNFDKIRVLDAVQQLIDESGKRLEMEKKRVERSIEEGFAIPLDRDKITLAQLELQSKQLELDGNRRLLFQNIQYLTGYSEEQILLVANELHPFLIAENEHSVDEKPELKALSSFVKAKEFALKKEKGTLLPQVALVGGVRYTSWFNGSVDLGNIPVTGLPLRFGIDHITLFPTMYVGVGAQWNIFNGFQRKNNIRQAQIDIQTTESKLSDAKQKFNLLLNKNLENYRVANEKMSVNDQKVSVAKNNLNIATKQYKEGLIDISERLQIEDDYNKAVIEQVQGIQQQRQTAIEVIKTTGKLANYSIQ</sequence>
<feature type="signal peptide" evidence="9">
    <location>
        <begin position="1"/>
        <end position="21"/>
    </location>
</feature>
<gene>
    <name evidence="10" type="ORF">RCZ15_08000</name>
    <name evidence="11" type="ORF">RCZ16_13070</name>
</gene>
<evidence type="ECO:0000313" key="11">
    <source>
        <dbReference type="EMBL" id="GJM52990.1"/>
    </source>
</evidence>
<dbReference type="Gene3D" id="1.20.1600.10">
    <property type="entry name" value="Outer membrane efflux proteins (OEP)"/>
    <property type="match status" value="1"/>
</dbReference>
<evidence type="ECO:0000256" key="4">
    <source>
        <dbReference type="ARBA" id="ARBA00022452"/>
    </source>
</evidence>
<evidence type="ECO:0000256" key="7">
    <source>
        <dbReference type="ARBA" id="ARBA00023237"/>
    </source>
</evidence>
<protein>
    <recommendedName>
        <fullName evidence="14">TolC family protein</fullName>
    </recommendedName>
</protein>
<feature type="chain" id="PRO_5043416713" description="TolC family protein" evidence="9">
    <location>
        <begin position="22"/>
        <end position="462"/>
    </location>
</feature>
<evidence type="ECO:0000256" key="5">
    <source>
        <dbReference type="ARBA" id="ARBA00022692"/>
    </source>
</evidence>
<keyword evidence="7" id="KW-0998">Cell outer membrane</keyword>
<keyword evidence="13" id="KW-1185">Reference proteome</keyword>
<keyword evidence="4" id="KW-1134">Transmembrane beta strand</keyword>
<accession>A0AAV5AWU1</accession>
<dbReference type="GO" id="GO:0009279">
    <property type="term" value="C:cell outer membrane"/>
    <property type="evidence" value="ECO:0007669"/>
    <property type="project" value="UniProtKB-SubCell"/>
</dbReference>
<dbReference type="AlphaFoldDB" id="A0AAV5AWU1"/>
<dbReference type="PANTHER" id="PTHR30026:SF20">
    <property type="entry name" value="OUTER MEMBRANE PROTEIN TOLC"/>
    <property type="match status" value="1"/>
</dbReference>
<keyword evidence="6" id="KW-0472">Membrane</keyword>
<organism evidence="10 12">
    <name type="scientific">Capnocytophaga catalasegens</name>
    <dbReference type="NCBI Taxonomy" id="1004260"/>
    <lineage>
        <taxon>Bacteria</taxon>
        <taxon>Pseudomonadati</taxon>
        <taxon>Bacteroidota</taxon>
        <taxon>Flavobacteriia</taxon>
        <taxon>Flavobacteriales</taxon>
        <taxon>Flavobacteriaceae</taxon>
        <taxon>Capnocytophaga</taxon>
    </lineage>
</organism>
<evidence type="ECO:0000313" key="10">
    <source>
        <dbReference type="EMBL" id="GJM49825.1"/>
    </source>
</evidence>
<dbReference type="Pfam" id="PF02321">
    <property type="entry name" value="OEP"/>
    <property type="match status" value="1"/>
</dbReference>
<dbReference type="EMBL" id="BQKA01000013">
    <property type="protein sequence ID" value="GJM49825.1"/>
    <property type="molecule type" value="Genomic_DNA"/>
</dbReference>
<comment type="similarity">
    <text evidence="2">Belongs to the outer membrane factor (OMF) (TC 1.B.17) family.</text>
</comment>
<evidence type="ECO:0000256" key="1">
    <source>
        <dbReference type="ARBA" id="ARBA00004442"/>
    </source>
</evidence>
<name>A0AAV5AWU1_9FLAO</name>
<evidence type="ECO:0000313" key="12">
    <source>
        <dbReference type="Proteomes" id="UP001207736"/>
    </source>
</evidence>
<dbReference type="InterPro" id="IPR051906">
    <property type="entry name" value="TolC-like"/>
</dbReference>
<dbReference type="InterPro" id="IPR003423">
    <property type="entry name" value="OMP_efflux"/>
</dbReference>
<evidence type="ECO:0008006" key="14">
    <source>
        <dbReference type="Google" id="ProtNLM"/>
    </source>
</evidence>
<reference evidence="10 13" key="1">
    <citation type="submission" date="2021-11" db="EMBL/GenBank/DDBJ databases">
        <title>Draft genome sequence of Capnocytophaga sp. strain KC07075 isolated from cat oral cavity.</title>
        <authorList>
            <person name="Suzuki M."/>
            <person name="Imaoka K."/>
            <person name="Kimura M."/>
            <person name="Morikawa S."/>
            <person name="Maeda K."/>
        </authorList>
    </citation>
    <scope>NUCLEOTIDE SEQUENCE</scope>
    <source>
        <strain evidence="10">KC07075</strain>
        <strain evidence="11 13">KC07079</strain>
    </source>
</reference>
<dbReference type="Proteomes" id="UP001207736">
    <property type="component" value="Unassembled WGS sequence"/>
</dbReference>
<dbReference type="Proteomes" id="UP001208692">
    <property type="component" value="Unassembled WGS sequence"/>
</dbReference>
<proteinExistence type="inferred from homology"/>
<dbReference type="GO" id="GO:1990281">
    <property type="term" value="C:efflux pump complex"/>
    <property type="evidence" value="ECO:0007669"/>
    <property type="project" value="TreeGrafter"/>
</dbReference>
<evidence type="ECO:0000313" key="13">
    <source>
        <dbReference type="Proteomes" id="UP001208692"/>
    </source>
</evidence>
<evidence type="ECO:0000256" key="3">
    <source>
        <dbReference type="ARBA" id="ARBA00022448"/>
    </source>
</evidence>
<keyword evidence="3" id="KW-0813">Transport</keyword>
<evidence type="ECO:0000256" key="8">
    <source>
        <dbReference type="SAM" id="Coils"/>
    </source>
</evidence>